<feature type="region of interest" description="Disordered" evidence="1">
    <location>
        <begin position="42"/>
        <end position="84"/>
    </location>
</feature>
<proteinExistence type="predicted"/>
<dbReference type="Proteomes" id="UP000593565">
    <property type="component" value="Unassembled WGS sequence"/>
</dbReference>
<keyword evidence="3" id="KW-1185">Reference proteome</keyword>
<evidence type="ECO:0000313" key="3">
    <source>
        <dbReference type="Proteomes" id="UP000593565"/>
    </source>
</evidence>
<dbReference type="EMBL" id="JAAGNN010000024">
    <property type="protein sequence ID" value="KAF4072857.1"/>
    <property type="molecule type" value="Genomic_DNA"/>
</dbReference>
<accession>A0A7J5ZT74</accession>
<evidence type="ECO:0000256" key="1">
    <source>
        <dbReference type="SAM" id="MobiDB-lite"/>
    </source>
</evidence>
<name>A0A7J5ZT74_AMEME</name>
<reference evidence="2 3" key="1">
    <citation type="submission" date="2020-02" db="EMBL/GenBank/DDBJ databases">
        <title>A chromosome-scale genome assembly of the black bullhead catfish (Ameiurus melas).</title>
        <authorList>
            <person name="Wen M."/>
            <person name="Zham M."/>
            <person name="Cabau C."/>
            <person name="Klopp C."/>
            <person name="Donnadieu C."/>
            <person name="Roques C."/>
            <person name="Bouchez O."/>
            <person name="Lampietro C."/>
            <person name="Jouanno E."/>
            <person name="Herpin A."/>
            <person name="Louis A."/>
            <person name="Berthelot C."/>
            <person name="Parey E."/>
            <person name="Roest-Crollius H."/>
            <person name="Braasch I."/>
            <person name="Postlethwait J."/>
            <person name="Robinson-Rechavi M."/>
            <person name="Echchiki A."/>
            <person name="Begum T."/>
            <person name="Montfort J."/>
            <person name="Schartl M."/>
            <person name="Bobe J."/>
            <person name="Guiguen Y."/>
        </authorList>
    </citation>
    <scope>NUCLEOTIDE SEQUENCE [LARGE SCALE GENOMIC DNA]</scope>
    <source>
        <strain evidence="2">M_S1</strain>
        <tissue evidence="2">Blood</tissue>
    </source>
</reference>
<dbReference type="AlphaFoldDB" id="A0A7J5ZT74"/>
<sequence length="135" mass="15068">MLSEKPTRFPQRLHSQARQEPNRCGFVTELSGGFLSRVRAGVKEKAERRQNLTGGKPPLHTSPRAPRGDTHGYFQASSCHDVTPGPYDTGLRSFYMSEEAETTPPTSGNHSDKLPFQLPRYILLDVTEAETGFLH</sequence>
<gene>
    <name evidence="2" type="ORF">AMELA_G00252220</name>
</gene>
<evidence type="ECO:0000313" key="2">
    <source>
        <dbReference type="EMBL" id="KAF4072857.1"/>
    </source>
</evidence>
<comment type="caution">
    <text evidence="2">The sequence shown here is derived from an EMBL/GenBank/DDBJ whole genome shotgun (WGS) entry which is preliminary data.</text>
</comment>
<organism evidence="2 3">
    <name type="scientific">Ameiurus melas</name>
    <name type="common">Black bullhead</name>
    <name type="synonym">Silurus melas</name>
    <dbReference type="NCBI Taxonomy" id="219545"/>
    <lineage>
        <taxon>Eukaryota</taxon>
        <taxon>Metazoa</taxon>
        <taxon>Chordata</taxon>
        <taxon>Craniata</taxon>
        <taxon>Vertebrata</taxon>
        <taxon>Euteleostomi</taxon>
        <taxon>Actinopterygii</taxon>
        <taxon>Neopterygii</taxon>
        <taxon>Teleostei</taxon>
        <taxon>Ostariophysi</taxon>
        <taxon>Siluriformes</taxon>
        <taxon>Ictaluridae</taxon>
        <taxon>Ameiurus</taxon>
    </lineage>
</organism>
<protein>
    <submittedName>
        <fullName evidence="2">Uncharacterized protein</fullName>
    </submittedName>
</protein>
<feature type="region of interest" description="Disordered" evidence="1">
    <location>
        <begin position="1"/>
        <end position="21"/>
    </location>
</feature>